<evidence type="ECO:0000313" key="10">
    <source>
        <dbReference type="EMBL" id="RHE70748.1"/>
    </source>
</evidence>
<evidence type="ECO:0000313" key="9">
    <source>
        <dbReference type="EMBL" id="RGQ02923.1"/>
    </source>
</evidence>
<proteinExistence type="predicted"/>
<dbReference type="EMBL" id="QRSS01000022">
    <property type="protein sequence ID" value="RGQ02923.1"/>
    <property type="molecule type" value="Genomic_DNA"/>
</dbReference>
<organism evidence="8 13">
    <name type="scientific">Blautia obeum</name>
    <dbReference type="NCBI Taxonomy" id="40520"/>
    <lineage>
        <taxon>Bacteria</taxon>
        <taxon>Bacillati</taxon>
        <taxon>Bacillota</taxon>
        <taxon>Clostridia</taxon>
        <taxon>Lachnospirales</taxon>
        <taxon>Lachnospiraceae</taxon>
        <taxon>Blautia</taxon>
    </lineage>
</organism>
<evidence type="ECO:0000259" key="6">
    <source>
        <dbReference type="PROSITE" id="PS51733"/>
    </source>
</evidence>
<sequence>MITTIYNEETISKEINTKWAGKTVHFAKETDSTNEWCKRMSKENAEHGTLAVAEFQSAGKGRLGRKWMAPEGSSVMMSILLKPEFEPQYASMLTLVMGLSVAQAVCELGVEVSIKWPNDVVVSHKKICGILTEMGVQDGKIREVVIGVGLNVNLKEIQDELKDKATSLYLETGKTYDRNRLIGLVMEKFEINYEKFVQTCDLSMMLDDYNMLLANKSQPVRVLDKISPYEGVALEIDKDGALLVRVQSGEIRKVCSGEVSVRGLYSYI</sequence>
<dbReference type="Proteomes" id="UP000283585">
    <property type="component" value="Unassembled WGS sequence"/>
</dbReference>
<dbReference type="NCBIfam" id="TIGR00121">
    <property type="entry name" value="birA_ligase"/>
    <property type="match status" value="1"/>
</dbReference>
<dbReference type="Proteomes" id="UP000095413">
    <property type="component" value="Unassembled WGS sequence"/>
</dbReference>
<dbReference type="SUPFAM" id="SSF55681">
    <property type="entry name" value="Class II aaRS and biotin synthetases"/>
    <property type="match status" value="1"/>
</dbReference>
<evidence type="ECO:0000313" key="7">
    <source>
        <dbReference type="EMBL" id="CUO76806.1"/>
    </source>
</evidence>
<dbReference type="CDD" id="cd16442">
    <property type="entry name" value="BPL"/>
    <property type="match status" value="1"/>
</dbReference>
<dbReference type="GO" id="GO:0009249">
    <property type="term" value="P:protein lipoylation"/>
    <property type="evidence" value="ECO:0007669"/>
    <property type="project" value="UniProtKB-ARBA"/>
</dbReference>
<dbReference type="GO" id="GO:0004077">
    <property type="term" value="F:biotin--[biotin carboxyl-carrier protein] ligase activity"/>
    <property type="evidence" value="ECO:0007669"/>
    <property type="project" value="UniProtKB-EC"/>
</dbReference>
<evidence type="ECO:0000313" key="8">
    <source>
        <dbReference type="EMBL" id="CUP97484.1"/>
    </source>
</evidence>
<evidence type="ECO:0000256" key="1">
    <source>
        <dbReference type="ARBA" id="ARBA00022598"/>
    </source>
</evidence>
<dbReference type="PANTHER" id="PTHR12835:SF5">
    <property type="entry name" value="BIOTIN--PROTEIN LIGASE"/>
    <property type="match status" value="1"/>
</dbReference>
<reference evidence="14 15" key="2">
    <citation type="submission" date="2018-08" db="EMBL/GenBank/DDBJ databases">
        <title>A genome reference for cultivated species of the human gut microbiota.</title>
        <authorList>
            <person name="Zou Y."/>
            <person name="Xue W."/>
            <person name="Luo G."/>
        </authorList>
    </citation>
    <scope>NUCLEOTIDE SEQUENCE [LARGE SCALE GENOMIC DNA]</scope>
    <source>
        <strain evidence="9 14">AF29-2BH</strain>
        <strain evidence="11 16">AM22-9LB</strain>
        <strain evidence="10 15">AM27-32LB</strain>
    </source>
</reference>
<dbReference type="Gene3D" id="2.30.30.100">
    <property type="match status" value="1"/>
</dbReference>
<keyword evidence="2" id="KW-0547">Nucleotide-binding</keyword>
<name>A0A174SIB3_9FIRM</name>
<feature type="domain" description="BPL/LPL catalytic" evidence="6">
    <location>
        <begin position="9"/>
        <end position="197"/>
    </location>
</feature>
<reference evidence="12 13" key="1">
    <citation type="submission" date="2015-09" db="EMBL/GenBank/DDBJ databases">
        <authorList>
            <consortium name="Pathogen Informatics"/>
        </authorList>
    </citation>
    <scope>NUCLEOTIDE SEQUENCE [LARGE SCALE GENOMIC DNA]</scope>
    <source>
        <strain evidence="7 12">2789STDY5608837</strain>
        <strain evidence="8 13">2789STDY5834921</strain>
    </source>
</reference>
<evidence type="ECO:0000256" key="2">
    <source>
        <dbReference type="ARBA" id="ARBA00022741"/>
    </source>
</evidence>
<keyword evidence="4" id="KW-0092">Biotin</keyword>
<dbReference type="EMBL" id="CYZD01000024">
    <property type="protein sequence ID" value="CUO76806.1"/>
    <property type="molecule type" value="Genomic_DNA"/>
</dbReference>
<dbReference type="Gene3D" id="3.30.930.10">
    <property type="entry name" value="Bira Bifunctional Protein, Domain 2"/>
    <property type="match status" value="1"/>
</dbReference>
<dbReference type="EC" id="6.3.4.15" evidence="5"/>
<evidence type="ECO:0000313" key="12">
    <source>
        <dbReference type="Proteomes" id="UP000095409"/>
    </source>
</evidence>
<evidence type="ECO:0000313" key="15">
    <source>
        <dbReference type="Proteomes" id="UP000283928"/>
    </source>
</evidence>
<dbReference type="Pfam" id="PF02237">
    <property type="entry name" value="BPL_C"/>
    <property type="match status" value="1"/>
</dbReference>
<dbReference type="OrthoDB" id="9807064at2"/>
<protein>
    <recommendedName>
        <fullName evidence="5">biotin--[biotin carboxyl-carrier protein] ligase</fullName>
        <ecNumber evidence="5">6.3.4.15</ecNumber>
    </recommendedName>
</protein>
<dbReference type="GeneID" id="79802440"/>
<dbReference type="Proteomes" id="UP000095409">
    <property type="component" value="Unassembled WGS sequence"/>
</dbReference>
<dbReference type="GO" id="GO:0016740">
    <property type="term" value="F:transferase activity"/>
    <property type="evidence" value="ECO:0007669"/>
    <property type="project" value="UniProtKB-ARBA"/>
</dbReference>
<evidence type="ECO:0000313" key="13">
    <source>
        <dbReference type="Proteomes" id="UP000095413"/>
    </source>
</evidence>
<dbReference type="Proteomes" id="UP000283928">
    <property type="component" value="Unassembled WGS sequence"/>
</dbReference>
<dbReference type="RefSeq" id="WP_005421531.1">
    <property type="nucleotide sequence ID" value="NZ_CYZD01000024.1"/>
</dbReference>
<accession>A0A174SIB3</accession>
<keyword evidence="1 9" id="KW-0436">Ligase</keyword>
<dbReference type="InterPro" id="IPR045864">
    <property type="entry name" value="aa-tRNA-synth_II/BPL/LPL"/>
</dbReference>
<evidence type="ECO:0000256" key="3">
    <source>
        <dbReference type="ARBA" id="ARBA00022840"/>
    </source>
</evidence>
<dbReference type="EMBL" id="CZBA01000026">
    <property type="protein sequence ID" value="CUP97484.1"/>
    <property type="molecule type" value="Genomic_DNA"/>
</dbReference>
<dbReference type="InterPro" id="IPR004143">
    <property type="entry name" value="BPL_LPL_catalytic"/>
</dbReference>
<evidence type="ECO:0000256" key="5">
    <source>
        <dbReference type="ARBA" id="ARBA00024227"/>
    </source>
</evidence>
<evidence type="ECO:0000313" key="16">
    <source>
        <dbReference type="Proteomes" id="UP000284220"/>
    </source>
</evidence>
<dbReference type="GO" id="GO:0005737">
    <property type="term" value="C:cytoplasm"/>
    <property type="evidence" value="ECO:0007669"/>
    <property type="project" value="TreeGrafter"/>
</dbReference>
<dbReference type="InterPro" id="IPR008988">
    <property type="entry name" value="Transcriptional_repressor_C"/>
</dbReference>
<dbReference type="Proteomes" id="UP000284220">
    <property type="component" value="Unassembled WGS sequence"/>
</dbReference>
<dbReference type="EMBL" id="QSKO01000029">
    <property type="protein sequence ID" value="RHE70748.1"/>
    <property type="molecule type" value="Genomic_DNA"/>
</dbReference>
<evidence type="ECO:0000256" key="4">
    <source>
        <dbReference type="ARBA" id="ARBA00023267"/>
    </source>
</evidence>
<dbReference type="PROSITE" id="PS51733">
    <property type="entry name" value="BPL_LPL_CATALYTIC"/>
    <property type="match status" value="1"/>
</dbReference>
<evidence type="ECO:0000313" key="11">
    <source>
        <dbReference type="EMBL" id="RHG13280.1"/>
    </source>
</evidence>
<evidence type="ECO:0000313" key="14">
    <source>
        <dbReference type="Proteomes" id="UP000283585"/>
    </source>
</evidence>
<dbReference type="InterPro" id="IPR003142">
    <property type="entry name" value="BPL_C"/>
</dbReference>
<dbReference type="GO" id="GO:0005524">
    <property type="term" value="F:ATP binding"/>
    <property type="evidence" value="ECO:0007669"/>
    <property type="project" value="UniProtKB-KW"/>
</dbReference>
<gene>
    <name evidence="8" type="primary">birA_2</name>
    <name evidence="11" type="ORF">DW272_17360</name>
    <name evidence="10" type="ORF">DW723_14965</name>
    <name evidence="9" type="ORF">DWZ12_14180</name>
    <name evidence="7" type="ORF">ERS852394_02984</name>
    <name evidence="8" type="ORF">ERS852533_03264</name>
</gene>
<dbReference type="InterPro" id="IPR004408">
    <property type="entry name" value="Biotin_CoA_COase_ligase"/>
</dbReference>
<dbReference type="EMBL" id="QRHZ01000019">
    <property type="protein sequence ID" value="RHG13280.1"/>
    <property type="molecule type" value="Genomic_DNA"/>
</dbReference>
<dbReference type="PANTHER" id="PTHR12835">
    <property type="entry name" value="BIOTIN PROTEIN LIGASE"/>
    <property type="match status" value="1"/>
</dbReference>
<dbReference type="Pfam" id="PF03099">
    <property type="entry name" value="BPL_LplA_LipB"/>
    <property type="match status" value="1"/>
</dbReference>
<dbReference type="AlphaFoldDB" id="A0A174SIB3"/>
<dbReference type="SUPFAM" id="SSF50037">
    <property type="entry name" value="C-terminal domain of transcriptional repressors"/>
    <property type="match status" value="1"/>
</dbReference>
<keyword evidence="3" id="KW-0067">ATP-binding</keyword>